<sequence length="253" mass="26657">MNAVLQVGGAIWDFGESADSEVDLNTASSAMRYFVRFSTANSDNWISSDIRPSKAAAWVATGDWRQSFRAEALPSKVSQFSLDNGTVSATGSLIPTQITVNGLNLQGQILSYKTISGGPNASSWVRQWHLSKPSPRGGCVIESITRTVVGTIPPNQTPITPLHATYWVAWHVAPGAITTSPANDAFLSTYPAGSIGTMSISATARFYEGAAVPRSFTMHASSSSGGELTSTAPSIPVEGQATFPVKVVAAITF</sequence>
<gene>
    <name evidence="1" type="ORF">D0Y96_15160</name>
</gene>
<organism evidence="1 2">
    <name type="scientific">Paracidobacterium acidisoli</name>
    <dbReference type="NCBI Taxonomy" id="2303751"/>
    <lineage>
        <taxon>Bacteria</taxon>
        <taxon>Pseudomonadati</taxon>
        <taxon>Acidobacteriota</taxon>
        <taxon>Terriglobia</taxon>
        <taxon>Terriglobales</taxon>
        <taxon>Acidobacteriaceae</taxon>
        <taxon>Paracidobacterium</taxon>
    </lineage>
</organism>
<protein>
    <submittedName>
        <fullName evidence="1">Uncharacterized protein</fullName>
    </submittedName>
</protein>
<keyword evidence="2" id="KW-1185">Reference proteome</keyword>
<name>A0A372ILF0_9BACT</name>
<evidence type="ECO:0000313" key="2">
    <source>
        <dbReference type="Proteomes" id="UP000264702"/>
    </source>
</evidence>
<comment type="caution">
    <text evidence="1">The sequence shown here is derived from an EMBL/GenBank/DDBJ whole genome shotgun (WGS) entry which is preliminary data.</text>
</comment>
<reference evidence="1 2" key="1">
    <citation type="submission" date="2018-08" db="EMBL/GenBank/DDBJ databases">
        <title>Acidipila sp. 4G-K13, an acidobacterium isolated from forest soil.</title>
        <authorList>
            <person name="Gao Z.-H."/>
            <person name="Qiu L.-H."/>
        </authorList>
    </citation>
    <scope>NUCLEOTIDE SEQUENCE [LARGE SCALE GENOMIC DNA]</scope>
    <source>
        <strain evidence="1 2">4G-K13</strain>
    </source>
</reference>
<evidence type="ECO:0000313" key="1">
    <source>
        <dbReference type="EMBL" id="RFU15782.1"/>
    </source>
</evidence>
<proteinExistence type="predicted"/>
<accession>A0A372ILF0</accession>
<dbReference type="Proteomes" id="UP000264702">
    <property type="component" value="Unassembled WGS sequence"/>
</dbReference>
<dbReference type="EMBL" id="QVQT01000005">
    <property type="protein sequence ID" value="RFU15782.1"/>
    <property type="molecule type" value="Genomic_DNA"/>
</dbReference>
<dbReference type="AlphaFoldDB" id="A0A372ILF0"/>